<reference evidence="1" key="1">
    <citation type="submission" date="2023-07" db="EMBL/GenBank/DDBJ databases">
        <title>Sequencing the genomes of 1000 actinobacteria strains.</title>
        <authorList>
            <person name="Klenk H.-P."/>
        </authorList>
    </citation>
    <scope>NUCLEOTIDE SEQUENCE</scope>
    <source>
        <strain evidence="1">DSM 13068</strain>
    </source>
</reference>
<name>A0ABU1Z1P6_9MICC</name>
<evidence type="ECO:0000313" key="2">
    <source>
        <dbReference type="Proteomes" id="UP001180715"/>
    </source>
</evidence>
<comment type="caution">
    <text evidence="1">The sequence shown here is derived from an EMBL/GenBank/DDBJ whole genome shotgun (WGS) entry which is preliminary data.</text>
</comment>
<proteinExistence type="predicted"/>
<dbReference type="Proteomes" id="UP001180715">
    <property type="component" value="Unassembled WGS sequence"/>
</dbReference>
<evidence type="ECO:0000313" key="1">
    <source>
        <dbReference type="EMBL" id="MDR7294539.1"/>
    </source>
</evidence>
<gene>
    <name evidence="1" type="ORF">J2S67_001807</name>
</gene>
<accession>A0ABU1Z1P6</accession>
<protein>
    <submittedName>
        <fullName evidence="1">Uncharacterized protein</fullName>
    </submittedName>
</protein>
<organism evidence="1 2">
    <name type="scientific">Pseudoglutamicibacter albus</name>
    <dbReference type="NCBI Taxonomy" id="98671"/>
    <lineage>
        <taxon>Bacteria</taxon>
        <taxon>Bacillati</taxon>
        <taxon>Actinomycetota</taxon>
        <taxon>Actinomycetes</taxon>
        <taxon>Micrococcales</taxon>
        <taxon>Micrococcaceae</taxon>
        <taxon>Pseudoglutamicibacter</taxon>
    </lineage>
</organism>
<sequence length="51" mass="5918">MFHMKQPLPCYRVSRWALISYNGIHTVCNYEVNGTDQCVEVMTHCSNNVQV</sequence>
<keyword evidence="2" id="KW-1185">Reference proteome</keyword>
<dbReference type="EMBL" id="JAVDXX010000001">
    <property type="protein sequence ID" value="MDR7294539.1"/>
    <property type="molecule type" value="Genomic_DNA"/>
</dbReference>